<reference evidence="2" key="1">
    <citation type="submission" date="2016-07" db="EMBL/GenBank/DDBJ databases">
        <title>De novo transcriptome assembly of four accessions of the metal hyperaccumulator plant Noccaea caerulescens.</title>
        <authorList>
            <person name="Blande D."/>
            <person name="Halimaa P."/>
            <person name="Tervahauta A.I."/>
            <person name="Aarts M.G."/>
            <person name="Karenlampi S.O."/>
        </authorList>
    </citation>
    <scope>NUCLEOTIDE SEQUENCE</scope>
</reference>
<name>A0A1J3GW54_NOCCA</name>
<evidence type="ECO:0000313" key="2">
    <source>
        <dbReference type="EMBL" id="JAU59950.1"/>
    </source>
</evidence>
<sequence>MKRKMNHKLSEEECLPASAKPNRADKDNEQRDSSFNRVMAIMDEVNSSFKFDEFVKSRGATHVKSYQSGYDVGKNITIGLVRTHVNAARAALKMFQEGHDEDARAVFDPDILLELMKHKRKLGIYLSPFSPW</sequence>
<dbReference type="PANTHER" id="PTHR46235:SF13">
    <property type="entry name" value="EDM2-LIKE PROTEIN1"/>
    <property type="match status" value="1"/>
</dbReference>
<accession>A0A1J3GW54</accession>
<dbReference type="AlphaFoldDB" id="A0A1J3GW54"/>
<proteinExistence type="predicted"/>
<gene>
    <name evidence="2" type="ORF">LE_TR20769_c5_g1_i1_g.67018</name>
</gene>
<protein>
    <submittedName>
        <fullName evidence="2">Uncharacterized protein</fullName>
    </submittedName>
</protein>
<feature type="compositionally biased region" description="Basic and acidic residues" evidence="1">
    <location>
        <begin position="22"/>
        <end position="32"/>
    </location>
</feature>
<evidence type="ECO:0000256" key="1">
    <source>
        <dbReference type="SAM" id="MobiDB-lite"/>
    </source>
</evidence>
<dbReference type="PANTHER" id="PTHR46235">
    <property type="entry name" value="PHD FINGER-CONTAINING PROTEIN DDB_G0268158"/>
    <property type="match status" value="1"/>
</dbReference>
<organism evidence="2">
    <name type="scientific">Noccaea caerulescens</name>
    <name type="common">Alpine penny-cress</name>
    <name type="synonym">Thlaspi caerulescens</name>
    <dbReference type="NCBI Taxonomy" id="107243"/>
    <lineage>
        <taxon>Eukaryota</taxon>
        <taxon>Viridiplantae</taxon>
        <taxon>Streptophyta</taxon>
        <taxon>Embryophyta</taxon>
        <taxon>Tracheophyta</taxon>
        <taxon>Spermatophyta</taxon>
        <taxon>Magnoliopsida</taxon>
        <taxon>eudicotyledons</taxon>
        <taxon>Gunneridae</taxon>
        <taxon>Pentapetalae</taxon>
        <taxon>rosids</taxon>
        <taxon>malvids</taxon>
        <taxon>Brassicales</taxon>
        <taxon>Brassicaceae</taxon>
        <taxon>Coluteocarpeae</taxon>
        <taxon>Noccaea</taxon>
    </lineage>
</organism>
<feature type="region of interest" description="Disordered" evidence="1">
    <location>
        <begin position="1"/>
        <end position="32"/>
    </location>
</feature>
<dbReference type="EMBL" id="GEVL01017391">
    <property type="protein sequence ID" value="JAU59950.1"/>
    <property type="molecule type" value="Transcribed_RNA"/>
</dbReference>